<keyword evidence="8" id="KW-0406">Ion transport</keyword>
<name>A0A4R1K6E5_9BACT</name>
<comment type="caution">
    <text evidence="13">The sequence shown here is derived from an EMBL/GenBank/DDBJ whole genome shotgun (WGS) entry which is preliminary data.</text>
</comment>
<evidence type="ECO:0000256" key="1">
    <source>
        <dbReference type="ARBA" id="ARBA00004141"/>
    </source>
</evidence>
<evidence type="ECO:0000256" key="3">
    <source>
        <dbReference type="ARBA" id="ARBA00022538"/>
    </source>
</evidence>
<dbReference type="AlphaFoldDB" id="A0A4R1K6E5"/>
<evidence type="ECO:0000256" key="9">
    <source>
        <dbReference type="ARBA" id="ARBA00023136"/>
    </source>
</evidence>
<dbReference type="GO" id="GO:0016020">
    <property type="term" value="C:membrane"/>
    <property type="evidence" value="ECO:0007669"/>
    <property type="project" value="UniProtKB-SubCell"/>
</dbReference>
<keyword evidence="7 10" id="KW-1133">Transmembrane helix</keyword>
<feature type="transmembrane region" description="Helical" evidence="10">
    <location>
        <begin position="130"/>
        <end position="153"/>
    </location>
</feature>
<feature type="transmembrane region" description="Helical" evidence="10">
    <location>
        <begin position="14"/>
        <end position="36"/>
    </location>
</feature>
<dbReference type="PANTHER" id="PTHR30540:SF83">
    <property type="entry name" value="K+ POTASSIUM TRANSPORTER"/>
    <property type="match status" value="1"/>
</dbReference>
<keyword evidence="14" id="KW-1185">Reference proteome</keyword>
<evidence type="ECO:0000256" key="8">
    <source>
        <dbReference type="ARBA" id="ARBA00023065"/>
    </source>
</evidence>
<feature type="domain" description="K+ potassium transporter integral membrane" evidence="11">
    <location>
        <begin position="10"/>
        <end position="456"/>
    </location>
</feature>
<evidence type="ECO:0000256" key="6">
    <source>
        <dbReference type="ARBA" id="ARBA00022958"/>
    </source>
</evidence>
<dbReference type="GO" id="GO:0015079">
    <property type="term" value="F:potassium ion transmembrane transporter activity"/>
    <property type="evidence" value="ECO:0007669"/>
    <property type="project" value="InterPro"/>
</dbReference>
<evidence type="ECO:0000313" key="14">
    <source>
        <dbReference type="Proteomes" id="UP000294614"/>
    </source>
</evidence>
<organism evidence="13 14">
    <name type="scientific">Seleniivibrio woodruffii</name>
    <dbReference type="NCBI Taxonomy" id="1078050"/>
    <lineage>
        <taxon>Bacteria</taxon>
        <taxon>Pseudomonadati</taxon>
        <taxon>Deferribacterota</taxon>
        <taxon>Deferribacteres</taxon>
        <taxon>Deferribacterales</taxon>
        <taxon>Geovibrionaceae</taxon>
        <taxon>Seleniivibrio</taxon>
    </lineage>
</organism>
<dbReference type="OrthoDB" id="9805577at2"/>
<feature type="transmembrane region" description="Helical" evidence="10">
    <location>
        <begin position="394"/>
        <end position="413"/>
    </location>
</feature>
<keyword evidence="6" id="KW-0630">Potassium</keyword>
<evidence type="ECO:0000313" key="13">
    <source>
        <dbReference type="EMBL" id="TCK59333.1"/>
    </source>
</evidence>
<dbReference type="Pfam" id="PF02705">
    <property type="entry name" value="K_trans"/>
    <property type="match status" value="1"/>
</dbReference>
<reference evidence="13 14" key="1">
    <citation type="submission" date="2019-03" db="EMBL/GenBank/DDBJ databases">
        <title>Genomic Encyclopedia of Type Strains, Phase IV (KMG-IV): sequencing the most valuable type-strain genomes for metagenomic binning, comparative biology and taxonomic classification.</title>
        <authorList>
            <person name="Goeker M."/>
        </authorList>
    </citation>
    <scope>NUCLEOTIDE SEQUENCE [LARGE SCALE GENOMIC DNA]</scope>
    <source>
        <strain evidence="13 14">DSM 24984</strain>
    </source>
</reference>
<dbReference type="InterPro" id="IPR053951">
    <property type="entry name" value="K_trans_N"/>
</dbReference>
<keyword evidence="5" id="KW-0769">Symport</keyword>
<feature type="transmembrane region" description="Helical" evidence="10">
    <location>
        <begin position="419"/>
        <end position="437"/>
    </location>
</feature>
<feature type="transmembrane region" description="Helical" evidence="10">
    <location>
        <begin position="244"/>
        <end position="264"/>
    </location>
</feature>
<evidence type="ECO:0000256" key="5">
    <source>
        <dbReference type="ARBA" id="ARBA00022847"/>
    </source>
</evidence>
<evidence type="ECO:0000256" key="7">
    <source>
        <dbReference type="ARBA" id="ARBA00022989"/>
    </source>
</evidence>
<dbReference type="Proteomes" id="UP000294614">
    <property type="component" value="Unassembled WGS sequence"/>
</dbReference>
<dbReference type="EMBL" id="SMGG01000006">
    <property type="protein sequence ID" value="TCK59333.1"/>
    <property type="molecule type" value="Genomic_DNA"/>
</dbReference>
<feature type="transmembrane region" description="Helical" evidence="10">
    <location>
        <begin position="284"/>
        <end position="315"/>
    </location>
</feature>
<feature type="transmembrane region" description="Helical" evidence="10">
    <location>
        <begin position="94"/>
        <end position="118"/>
    </location>
</feature>
<dbReference type="Pfam" id="PF22776">
    <property type="entry name" value="K_trans_C"/>
    <property type="match status" value="1"/>
</dbReference>
<feature type="transmembrane region" description="Helical" evidence="10">
    <location>
        <begin position="42"/>
        <end position="65"/>
    </location>
</feature>
<dbReference type="PANTHER" id="PTHR30540">
    <property type="entry name" value="OSMOTIC STRESS POTASSIUM TRANSPORTER"/>
    <property type="match status" value="1"/>
</dbReference>
<comment type="subcellular location">
    <subcellularLocation>
        <location evidence="1">Membrane</location>
        <topology evidence="1">Multi-pass membrane protein</topology>
    </subcellularLocation>
</comment>
<keyword evidence="9 10" id="KW-0472">Membrane</keyword>
<sequence length="604" mass="66905">MLNRSDLSKILKSLGLVFGDIGTSPIYTLTVIFLILEPTKVNIMGVLSLIFWTLLLLVTVGYTWLTMSLSRRGEGGTIVLMEILNPMLKSGRKVAFFTLMTYIGVSLLVGDGVITPAISILSAVEGLKLIPAFSGISQGVLIAIAAVIAIVLFSFQSKGTEKVAVFFGPVMLVWFGALLITGVAAVADHPEVLLAVNPYYAIEFVATHGVVGFFVLSEVILCATGGEALYADMGHFGRAPIIRAWSMVFFVLIFSYLGQGAFLMGHTEAKNILFEMVYSQAALLYIPFLILSLMATVIASQAMISGMFSVMYQAITTRILPLLKVDYTSDEMRSQIYIQTVNWFLLVCVLIAMFVFKSSGHMAAAYGLAVTGSMTVTGIMITTIFFIRKNYFKSGIAAVVTVADIMFLSSNMLKIPHGGFWSLLIASIPFLVIIVYTKGGRKMYKAIKPVPIQDFLVQYNERYHTASKIDGTGLFFIRDIKFIPPYIAKTMFVNNIIYKENIFISVNITDHPFGIKWQFRDSLADGLQVFDIRMGYMESAADIDKILTSAGIEENVIFYGVEDIMTDNLIWKFYSLIRKVTPSFVQFYRLPAEKLHGVVTRINL</sequence>
<evidence type="ECO:0000259" key="11">
    <source>
        <dbReference type="Pfam" id="PF02705"/>
    </source>
</evidence>
<dbReference type="InterPro" id="IPR053952">
    <property type="entry name" value="K_trans_C"/>
</dbReference>
<dbReference type="GO" id="GO:0015293">
    <property type="term" value="F:symporter activity"/>
    <property type="evidence" value="ECO:0007669"/>
    <property type="project" value="UniProtKB-KW"/>
</dbReference>
<feature type="transmembrane region" description="Helical" evidence="10">
    <location>
        <begin position="199"/>
        <end position="223"/>
    </location>
</feature>
<keyword evidence="2" id="KW-0813">Transport</keyword>
<evidence type="ECO:0000256" key="10">
    <source>
        <dbReference type="SAM" id="Phobius"/>
    </source>
</evidence>
<keyword evidence="3" id="KW-0633">Potassium transport</keyword>
<feature type="transmembrane region" description="Helical" evidence="10">
    <location>
        <begin position="336"/>
        <end position="356"/>
    </location>
</feature>
<feature type="domain" description="K+ potassium transporter C-terminal" evidence="12">
    <location>
        <begin position="471"/>
        <end position="604"/>
    </location>
</feature>
<feature type="transmembrane region" description="Helical" evidence="10">
    <location>
        <begin position="165"/>
        <end position="187"/>
    </location>
</feature>
<gene>
    <name evidence="13" type="ORF">C8D98_2266</name>
</gene>
<evidence type="ECO:0000256" key="2">
    <source>
        <dbReference type="ARBA" id="ARBA00022448"/>
    </source>
</evidence>
<feature type="transmembrane region" description="Helical" evidence="10">
    <location>
        <begin position="362"/>
        <end position="387"/>
    </location>
</feature>
<evidence type="ECO:0000256" key="4">
    <source>
        <dbReference type="ARBA" id="ARBA00022692"/>
    </source>
</evidence>
<protein>
    <submittedName>
        <fullName evidence="13">KUP system potassium uptake protein</fullName>
    </submittedName>
</protein>
<accession>A0A4R1K6E5</accession>
<evidence type="ECO:0000259" key="12">
    <source>
        <dbReference type="Pfam" id="PF22776"/>
    </source>
</evidence>
<proteinExistence type="predicted"/>
<keyword evidence="4 10" id="KW-0812">Transmembrane</keyword>
<dbReference type="RefSeq" id="WP_132874245.1">
    <property type="nucleotide sequence ID" value="NZ_SMGG01000006.1"/>
</dbReference>
<dbReference type="InterPro" id="IPR003855">
    <property type="entry name" value="K+_transporter"/>
</dbReference>